<reference evidence="2" key="2">
    <citation type="journal article" date="2017" name="J. Anim. Genet.">
        <title>Multiple reference genome sequences of hot pepper reveal the massive evolution of plant disease resistance genes by retroduplication.</title>
        <authorList>
            <person name="Kim S."/>
            <person name="Park J."/>
            <person name="Yeom S.-I."/>
            <person name="Kim Y.-M."/>
            <person name="Seo E."/>
            <person name="Kim K.-T."/>
            <person name="Kim M.-S."/>
            <person name="Lee J.M."/>
            <person name="Cheong K."/>
            <person name="Shin H.-S."/>
            <person name="Kim S.-B."/>
            <person name="Han K."/>
            <person name="Lee J."/>
            <person name="Park M."/>
            <person name="Lee H.-A."/>
            <person name="Lee H.-Y."/>
            <person name="Lee Y."/>
            <person name="Oh S."/>
            <person name="Lee J.H."/>
            <person name="Choi E."/>
            <person name="Choi E."/>
            <person name="Lee S.E."/>
            <person name="Jeon J."/>
            <person name="Kim H."/>
            <person name="Choi G."/>
            <person name="Song H."/>
            <person name="Lee J."/>
            <person name="Lee S.-C."/>
            <person name="Kwon J.-K."/>
            <person name="Lee H.-Y."/>
            <person name="Koo N."/>
            <person name="Hong Y."/>
            <person name="Kim R.W."/>
            <person name="Kang W.-H."/>
            <person name="Huh J.H."/>
            <person name="Kang B.-C."/>
            <person name="Yang T.-J."/>
            <person name="Lee Y.-H."/>
            <person name="Bennetzen J.L."/>
            <person name="Choi D."/>
        </authorList>
    </citation>
    <scope>NUCLEOTIDE SEQUENCE [LARGE SCALE GENOMIC DNA]</scope>
    <source>
        <strain evidence="2">cv. PBC81</strain>
    </source>
</reference>
<protein>
    <submittedName>
        <fullName evidence="1">Uncharacterized protein</fullName>
    </submittedName>
</protein>
<name>A0A2G2V270_CAPBA</name>
<proteinExistence type="predicted"/>
<dbReference type="EMBL" id="MLFT02000542">
    <property type="protein sequence ID" value="PHT27101.1"/>
    <property type="molecule type" value="Genomic_DNA"/>
</dbReference>
<organism evidence="1 2">
    <name type="scientific">Capsicum baccatum</name>
    <name type="common">Peruvian pepper</name>
    <dbReference type="NCBI Taxonomy" id="33114"/>
    <lineage>
        <taxon>Eukaryota</taxon>
        <taxon>Viridiplantae</taxon>
        <taxon>Streptophyta</taxon>
        <taxon>Embryophyta</taxon>
        <taxon>Tracheophyta</taxon>
        <taxon>Spermatophyta</taxon>
        <taxon>Magnoliopsida</taxon>
        <taxon>eudicotyledons</taxon>
        <taxon>Gunneridae</taxon>
        <taxon>Pentapetalae</taxon>
        <taxon>asterids</taxon>
        <taxon>lamiids</taxon>
        <taxon>Solanales</taxon>
        <taxon>Solanaceae</taxon>
        <taxon>Solanoideae</taxon>
        <taxon>Capsiceae</taxon>
        <taxon>Capsicum</taxon>
    </lineage>
</organism>
<comment type="caution">
    <text evidence="1">The sequence shown here is derived from an EMBL/GenBank/DDBJ whole genome shotgun (WGS) entry which is preliminary data.</text>
</comment>
<dbReference type="PANTHER" id="PTHR31197:SF2">
    <property type="entry name" value="C2H2-TYPE DOMAIN-CONTAINING PROTEIN"/>
    <property type="match status" value="1"/>
</dbReference>
<dbReference type="Proteomes" id="UP000224567">
    <property type="component" value="Unassembled WGS sequence"/>
</dbReference>
<gene>
    <name evidence="1" type="ORF">CQW23_33295</name>
</gene>
<dbReference type="InterPro" id="IPR012866">
    <property type="entry name" value="DUF1644"/>
</dbReference>
<reference evidence="1 2" key="1">
    <citation type="journal article" date="2017" name="Genome Biol.">
        <title>New reference genome sequences of hot pepper reveal the massive evolution of plant disease-resistance genes by retroduplication.</title>
        <authorList>
            <person name="Kim S."/>
            <person name="Park J."/>
            <person name="Yeom S.I."/>
            <person name="Kim Y.M."/>
            <person name="Seo E."/>
            <person name="Kim K.T."/>
            <person name="Kim M.S."/>
            <person name="Lee J.M."/>
            <person name="Cheong K."/>
            <person name="Shin H.S."/>
            <person name="Kim S.B."/>
            <person name="Han K."/>
            <person name="Lee J."/>
            <person name="Park M."/>
            <person name="Lee H.A."/>
            <person name="Lee H.Y."/>
            <person name="Lee Y."/>
            <person name="Oh S."/>
            <person name="Lee J.H."/>
            <person name="Choi E."/>
            <person name="Choi E."/>
            <person name="Lee S.E."/>
            <person name="Jeon J."/>
            <person name="Kim H."/>
            <person name="Choi G."/>
            <person name="Song H."/>
            <person name="Lee J."/>
            <person name="Lee S.C."/>
            <person name="Kwon J.K."/>
            <person name="Lee H.Y."/>
            <person name="Koo N."/>
            <person name="Hong Y."/>
            <person name="Kim R.W."/>
            <person name="Kang W.H."/>
            <person name="Huh J.H."/>
            <person name="Kang B.C."/>
            <person name="Yang T.J."/>
            <person name="Lee Y.H."/>
            <person name="Bennetzen J.L."/>
            <person name="Choi D."/>
        </authorList>
    </citation>
    <scope>NUCLEOTIDE SEQUENCE [LARGE SCALE GENOMIC DNA]</scope>
    <source>
        <strain evidence="2">cv. PBC81</strain>
    </source>
</reference>
<keyword evidence="2" id="KW-1185">Reference proteome</keyword>
<sequence>MVVRAISVILEMPGRKRRMSNDIDMHVLYKELDGTSCPICMDHPHNVVLLLCSSHDKGCRSYLCDTSYWHSSCLDCFKRLRAENRDTTHNMTQETCILLLRHPSSYKAKWVRPSISQVLLTATDLYRY</sequence>
<dbReference type="OrthoDB" id="1747415at2759"/>
<dbReference type="Pfam" id="PF07800">
    <property type="entry name" value="DUF1644"/>
    <property type="match status" value="1"/>
</dbReference>
<evidence type="ECO:0000313" key="1">
    <source>
        <dbReference type="EMBL" id="PHT27101.1"/>
    </source>
</evidence>
<accession>A0A2G2V270</accession>
<evidence type="ECO:0000313" key="2">
    <source>
        <dbReference type="Proteomes" id="UP000224567"/>
    </source>
</evidence>
<dbReference type="PANTHER" id="PTHR31197">
    <property type="entry name" value="OS01G0612600 PROTEIN"/>
    <property type="match status" value="1"/>
</dbReference>
<dbReference type="STRING" id="33114.A0A2G2V270"/>
<dbReference type="AlphaFoldDB" id="A0A2G2V270"/>